<reference evidence="1 2" key="2">
    <citation type="journal article" date="2012" name="PLoS Pathog.">
        <title>Diverse lifestyles and strategies of plant pathogenesis encoded in the genomes of eighteen Dothideomycetes fungi.</title>
        <authorList>
            <person name="Ohm R.A."/>
            <person name="Feau N."/>
            <person name="Henrissat B."/>
            <person name="Schoch C.L."/>
            <person name="Horwitz B.A."/>
            <person name="Barry K.W."/>
            <person name="Condon B.J."/>
            <person name="Copeland A.C."/>
            <person name="Dhillon B."/>
            <person name="Glaser F."/>
            <person name="Hesse C.N."/>
            <person name="Kosti I."/>
            <person name="LaButti K."/>
            <person name="Lindquist E.A."/>
            <person name="Lucas S."/>
            <person name="Salamov A.A."/>
            <person name="Bradshaw R.E."/>
            <person name="Ciuffetti L."/>
            <person name="Hamelin R.C."/>
            <person name="Kema G.H.J."/>
            <person name="Lawrence C."/>
            <person name="Scott J.A."/>
            <person name="Spatafora J.W."/>
            <person name="Turgeon B.G."/>
            <person name="de Wit P.J.G.M."/>
            <person name="Zhong S."/>
            <person name="Goodwin S.B."/>
            <person name="Grigoriev I.V."/>
        </authorList>
    </citation>
    <scope>NUCLEOTIDE SEQUENCE [LARGE SCALE GENOMIC DNA]</scope>
    <source>
        <strain evidence="2">NZE10 / CBS 128990</strain>
    </source>
</reference>
<reference evidence="2" key="1">
    <citation type="journal article" date="2012" name="PLoS Genet.">
        <title>The genomes of the fungal plant pathogens Cladosporium fulvum and Dothistroma septosporum reveal adaptation to different hosts and lifestyles but also signatures of common ancestry.</title>
        <authorList>
            <person name="de Wit P.J.G.M."/>
            <person name="van der Burgt A."/>
            <person name="Oekmen B."/>
            <person name="Stergiopoulos I."/>
            <person name="Abd-Elsalam K.A."/>
            <person name="Aerts A.L."/>
            <person name="Bahkali A.H."/>
            <person name="Beenen H.G."/>
            <person name="Chettri P."/>
            <person name="Cox M.P."/>
            <person name="Datema E."/>
            <person name="de Vries R.P."/>
            <person name="Dhillon B."/>
            <person name="Ganley A.R."/>
            <person name="Griffiths S.A."/>
            <person name="Guo Y."/>
            <person name="Hamelin R.C."/>
            <person name="Henrissat B."/>
            <person name="Kabir M.S."/>
            <person name="Jashni M.K."/>
            <person name="Kema G."/>
            <person name="Klaubauf S."/>
            <person name="Lapidus A."/>
            <person name="Levasseur A."/>
            <person name="Lindquist E."/>
            <person name="Mehrabi R."/>
            <person name="Ohm R.A."/>
            <person name="Owen T.J."/>
            <person name="Salamov A."/>
            <person name="Schwelm A."/>
            <person name="Schijlen E."/>
            <person name="Sun H."/>
            <person name="van den Burg H.A."/>
            <person name="van Ham R.C.H.J."/>
            <person name="Zhang S."/>
            <person name="Goodwin S.B."/>
            <person name="Grigoriev I.V."/>
            <person name="Collemare J."/>
            <person name="Bradshaw R.E."/>
        </authorList>
    </citation>
    <scope>NUCLEOTIDE SEQUENCE [LARGE SCALE GENOMIC DNA]</scope>
    <source>
        <strain evidence="2">NZE10 / CBS 128990</strain>
    </source>
</reference>
<evidence type="ECO:0000313" key="1">
    <source>
        <dbReference type="EMBL" id="EME43497.1"/>
    </source>
</evidence>
<dbReference type="EMBL" id="KB446540">
    <property type="protein sequence ID" value="EME43497.1"/>
    <property type="molecule type" value="Genomic_DNA"/>
</dbReference>
<dbReference type="STRING" id="675120.M2XM25"/>
<accession>M2XM25</accession>
<protein>
    <submittedName>
        <fullName evidence="1">Uncharacterized protein</fullName>
    </submittedName>
</protein>
<organism evidence="1 2">
    <name type="scientific">Dothistroma septosporum (strain NZE10 / CBS 128990)</name>
    <name type="common">Red band needle blight fungus</name>
    <name type="synonym">Mycosphaerella pini</name>
    <dbReference type="NCBI Taxonomy" id="675120"/>
    <lineage>
        <taxon>Eukaryota</taxon>
        <taxon>Fungi</taxon>
        <taxon>Dikarya</taxon>
        <taxon>Ascomycota</taxon>
        <taxon>Pezizomycotina</taxon>
        <taxon>Dothideomycetes</taxon>
        <taxon>Dothideomycetidae</taxon>
        <taxon>Mycosphaerellales</taxon>
        <taxon>Mycosphaerellaceae</taxon>
        <taxon>Dothistroma</taxon>
    </lineage>
</organism>
<dbReference type="HOGENOM" id="CLU_1266865_0_0_1"/>
<gene>
    <name evidence="1" type="ORF">DOTSEDRAFT_35748</name>
</gene>
<proteinExistence type="predicted"/>
<evidence type="ECO:0000313" key="2">
    <source>
        <dbReference type="Proteomes" id="UP000016933"/>
    </source>
</evidence>
<dbReference type="Proteomes" id="UP000016933">
    <property type="component" value="Unassembled WGS sequence"/>
</dbReference>
<keyword evidence="2" id="KW-1185">Reference proteome</keyword>
<sequence length="218" mass="25344">MEAFRSQWDIPTDFLIVHATNRPGQKLWDEVMNTHRYESASTTIGYAHEQCHIEGVLPHLEDPGQSMHPSRFPRRSRWDASCGWQSSTKISYRRVTNLSLTDRGMLMQKDTDRLEATQLTASRLSLRVPYSLRRGGLSVPQLYESGDFALFVAAQSFISYDWQWYALFYEPEHAVTPAVFLHFVSASALRTNLRFLNRKTERIAIRDIRRPDQHINDI</sequence>
<dbReference type="AlphaFoldDB" id="M2XM25"/>
<name>M2XM25_DOTSN</name>